<dbReference type="RefSeq" id="WP_139912484.1">
    <property type="nucleotide sequence ID" value="NZ_JADMTI010000274.1"/>
</dbReference>
<dbReference type="EMBL" id="VEVP01000014">
    <property type="protein sequence ID" value="TNU91070.1"/>
    <property type="molecule type" value="Genomic_DNA"/>
</dbReference>
<name>A0A5C5BXJ3_EGGLN</name>
<proteinExistence type="predicted"/>
<evidence type="ECO:0000313" key="2">
    <source>
        <dbReference type="Proteomes" id="UP000312594"/>
    </source>
</evidence>
<dbReference type="Proteomes" id="UP000312594">
    <property type="component" value="Unassembled WGS sequence"/>
</dbReference>
<protein>
    <submittedName>
        <fullName evidence="1">Uncharacterized protein</fullName>
    </submittedName>
</protein>
<reference evidence="1 2" key="1">
    <citation type="journal article" date="2005" name="Appl. Environ. Microbiol.">
        <title>Intestinal bacterial communities that produce active estrogen-like compounds enterodiol and enterolactone in humans.</title>
        <authorList>
            <person name="Clavel T."/>
            <person name="Henderson G."/>
            <person name="Alpert C.A."/>
            <person name="Philippe C."/>
            <person name="Rigottier-Gois L."/>
            <person name="Dore J."/>
            <person name="Blaut M."/>
        </authorList>
    </citation>
    <scope>NUCLEOTIDE SEQUENCE [LARGE SCALE GENOMIC DNA]</scope>
    <source>
        <strain evidence="1 2">SECO-MT75m2</strain>
    </source>
</reference>
<gene>
    <name evidence="1" type="ORF">FIC87_07755</name>
</gene>
<comment type="caution">
    <text evidence="1">The sequence shown here is derived from an EMBL/GenBank/DDBJ whole genome shotgun (WGS) entry which is preliminary data.</text>
</comment>
<organism evidence="1 2">
    <name type="scientific">Eggerthella lenta</name>
    <name type="common">Eubacterium lentum</name>
    <dbReference type="NCBI Taxonomy" id="84112"/>
    <lineage>
        <taxon>Bacteria</taxon>
        <taxon>Bacillati</taxon>
        <taxon>Actinomycetota</taxon>
        <taxon>Coriobacteriia</taxon>
        <taxon>Eggerthellales</taxon>
        <taxon>Eggerthellaceae</taxon>
        <taxon>Eggerthella</taxon>
    </lineage>
</organism>
<sequence length="1105" mass="125617">MQNGHAFLPNPNIVLKDALLHWLEDRKLAAKEIDYPQREAKMIEGKSVVVKLGEIIDSSSTVSECSVLEYKLYPHDMAYRCEFIKDILGLLNSYERPSEDRFLIYGIENKHRKALGYPFGDALDDANYQELFNKISPRPHIEFHEVDASRFIEVETGEKQFACFYIPSENFGHVYELNAPLEDRVPRNNKRSRLEMGASFVRVGSSTRPMVQADRDFINANRKQESFEIIKDLPNAFDPNGLSIFALAAILGAWDESNENDRALIELASDMSFDNWVAPIREQSLLDSGFCSFSRGVWRVRNRSELVAMFSANITPGILDKLKPLLIEALTAPDAKYDLQPKQRYMSSVFKRGPVFSEALRVGIAEYLAMWGTGIISLPKCSTRYVDNYIYGLIYPVICADDWRILASASSFITFLSEASPEKFLILVGRALDEGEALVRFLKEKSEGIFTHNYGAELFLGIRYAARPESTFSRAISLLIKLYPYSTFAEDTLVCILLPWLPQTDASIMARIPLGQKLAKNGCWNCLLKLLPNVTMSGFALVEPKYLKVNPLPDSFSRSEFWAVSRPYTLAAIEGSAGDVEKTLDLIGNMKSIHMAGCTQEFVETLLKTCIGIDEDDRFKIWLELKKYLSRCEKYAEADWVPNAENLKTVAEAEKKIISDDITFEARYYFAAKDYELIEGRDWEKSEKGLLKNRVNALEELCKDQGLSEIFDLSKYCCNCSVLGICCAQTSFADRIDNEMKKSLLEDDSSMLEVACGYYSERYRRQGESLLQRPINENWSTQSSLAFYSALPCNKEVWSAAEAKLKEESHLYWQKAACCRKVDTVEEAVYIFEQYCSVGRQSDALLFAHYCIEDDVDVDPDILLKCLQGYSPDSRRGFETHFVPEICDYIARKYPTIDLAWQEFRLFPLFQDGDESYLLKLLSSNPEFFVAILSLAYKPHNRVEDQTHEASKDAATRAFEVLWRWKRVPGLQDDGEVDKEAFDRWIAMTLEKSRKADRLEVAEITIGSCLFHAPKDQTGLFINRTIADFLDTNANALRGFATESVNSLGAMTVDGTGKTQFSLAEEYESKAKELEGIGLLDFAATVREISSGFVREGKDEIEREW</sequence>
<evidence type="ECO:0000313" key="1">
    <source>
        <dbReference type="EMBL" id="TNU91070.1"/>
    </source>
</evidence>
<accession>A0A5C5BXJ3</accession>
<dbReference type="AlphaFoldDB" id="A0A5C5BXJ3"/>